<feature type="transmembrane region" description="Helical" evidence="7">
    <location>
        <begin position="87"/>
        <end position="111"/>
    </location>
</feature>
<organism evidence="8 9">
    <name type="scientific">Ceratina calcarata</name>
    <dbReference type="NCBI Taxonomy" id="156304"/>
    <lineage>
        <taxon>Eukaryota</taxon>
        <taxon>Metazoa</taxon>
        <taxon>Ecdysozoa</taxon>
        <taxon>Arthropoda</taxon>
        <taxon>Hexapoda</taxon>
        <taxon>Insecta</taxon>
        <taxon>Pterygota</taxon>
        <taxon>Neoptera</taxon>
        <taxon>Endopterygota</taxon>
        <taxon>Hymenoptera</taxon>
        <taxon>Apocrita</taxon>
        <taxon>Aculeata</taxon>
        <taxon>Apoidea</taxon>
        <taxon>Anthophila</taxon>
        <taxon>Apidae</taxon>
        <taxon>Ceratina</taxon>
        <taxon>Zadontomerus</taxon>
    </lineage>
</organism>
<dbReference type="RefSeq" id="XP_017880333.1">
    <property type="nucleotide sequence ID" value="XM_018024844.2"/>
</dbReference>
<comment type="subcellular location">
    <subcellularLocation>
        <location evidence="1 7">Membrane</location>
        <topology evidence="1 7">Multi-pass membrane protein</topology>
    </subcellularLocation>
</comment>
<dbReference type="PANTHER" id="PTHR19282:SF456">
    <property type="entry name" value="CD63 MOLECULE"/>
    <property type="match status" value="1"/>
</dbReference>
<dbReference type="PRINTS" id="PR00259">
    <property type="entry name" value="TMFOUR"/>
</dbReference>
<evidence type="ECO:0000256" key="2">
    <source>
        <dbReference type="ARBA" id="ARBA00006840"/>
    </source>
</evidence>
<evidence type="ECO:0000313" key="8">
    <source>
        <dbReference type="Proteomes" id="UP000694925"/>
    </source>
</evidence>
<gene>
    <name evidence="9" type="primary">LOC108625097</name>
</gene>
<proteinExistence type="inferred from homology"/>
<evidence type="ECO:0000256" key="1">
    <source>
        <dbReference type="ARBA" id="ARBA00004141"/>
    </source>
</evidence>
<dbReference type="PROSITE" id="PS00421">
    <property type="entry name" value="TM4_1"/>
    <property type="match status" value="1"/>
</dbReference>
<keyword evidence="4 7" id="KW-1133">Transmembrane helix</keyword>
<dbReference type="AlphaFoldDB" id="A0AAJ7IYH2"/>
<accession>A0AAJ7IYH2</accession>
<evidence type="ECO:0000256" key="6">
    <source>
        <dbReference type="PIRSR" id="PIRSR002419-1"/>
    </source>
</evidence>
<dbReference type="SUPFAM" id="SSF48652">
    <property type="entry name" value="Tetraspanin"/>
    <property type="match status" value="1"/>
</dbReference>
<feature type="disulfide bond" evidence="6">
    <location>
        <begin position="152"/>
        <end position="174"/>
    </location>
</feature>
<dbReference type="Gene3D" id="1.10.1450.10">
    <property type="entry name" value="Tetraspanin"/>
    <property type="match status" value="1"/>
</dbReference>
<dbReference type="KEGG" id="ccal:108625097"/>
<evidence type="ECO:0000256" key="4">
    <source>
        <dbReference type="ARBA" id="ARBA00022989"/>
    </source>
</evidence>
<evidence type="ECO:0000256" key="7">
    <source>
        <dbReference type="RuleBase" id="RU361218"/>
    </source>
</evidence>
<dbReference type="Pfam" id="PF00335">
    <property type="entry name" value="Tetraspanin"/>
    <property type="match status" value="1"/>
</dbReference>
<dbReference type="PANTHER" id="PTHR19282">
    <property type="entry name" value="TETRASPANIN"/>
    <property type="match status" value="1"/>
</dbReference>
<evidence type="ECO:0000256" key="3">
    <source>
        <dbReference type="ARBA" id="ARBA00022692"/>
    </source>
</evidence>
<reference evidence="9" key="1">
    <citation type="submission" date="2025-08" db="UniProtKB">
        <authorList>
            <consortium name="RefSeq"/>
        </authorList>
    </citation>
    <scope>IDENTIFICATION</scope>
    <source>
        <tissue evidence="9">Whole body</tissue>
    </source>
</reference>
<dbReference type="InterPro" id="IPR008952">
    <property type="entry name" value="Tetraspanin_EC2_sf"/>
</dbReference>
<feature type="transmembrane region" description="Helical" evidence="7">
    <location>
        <begin position="59"/>
        <end position="80"/>
    </location>
</feature>
<keyword evidence="8" id="KW-1185">Reference proteome</keyword>
<dbReference type="InterPro" id="IPR000301">
    <property type="entry name" value="Tetraspanin_animals"/>
</dbReference>
<dbReference type="InterPro" id="IPR018499">
    <property type="entry name" value="Tetraspanin/Peripherin"/>
</dbReference>
<evidence type="ECO:0000313" key="9">
    <source>
        <dbReference type="RefSeq" id="XP_017880333.1"/>
    </source>
</evidence>
<dbReference type="GO" id="GO:0005886">
    <property type="term" value="C:plasma membrane"/>
    <property type="evidence" value="ECO:0007669"/>
    <property type="project" value="TreeGrafter"/>
</dbReference>
<protein>
    <recommendedName>
        <fullName evidence="7">Tetraspanin</fullName>
    </recommendedName>
</protein>
<feature type="transmembrane region" description="Helical" evidence="7">
    <location>
        <begin position="16"/>
        <end position="39"/>
    </location>
</feature>
<keyword evidence="6" id="KW-1015">Disulfide bond</keyword>
<dbReference type="InterPro" id="IPR018503">
    <property type="entry name" value="Tetraspanin_CS"/>
</dbReference>
<feature type="transmembrane region" description="Helical" evidence="7">
    <location>
        <begin position="214"/>
        <end position="237"/>
    </location>
</feature>
<sequence length="246" mass="26961">MVNVMNMSLGSRCVKYLMFVFNLFFVITGIVLLSIGAVIHGVYHDYQHFLDNKFLSVPSLLIAVGAIIFFIAFFGCCGAVRENYCMIVTFTSLLVIVFILELSGGISGYVLRARASSVVQDKMKDTMQFYNGSSNKEITTIWDNLQRDFDCCGTNGPSDWTNATLHTKGIPISCCSEEIGAIGLTYCNDTAPTLHKAGCYPVFLSYVKSHAVQLGSVGIGIAVIQAIGIWFSIYLALSIKNSYESV</sequence>
<dbReference type="Proteomes" id="UP000694925">
    <property type="component" value="Unplaced"/>
</dbReference>
<name>A0AAJ7IYH2_9HYME</name>
<evidence type="ECO:0000256" key="5">
    <source>
        <dbReference type="ARBA" id="ARBA00023136"/>
    </source>
</evidence>
<keyword evidence="5 7" id="KW-0472">Membrane</keyword>
<dbReference type="PIRSF" id="PIRSF002419">
    <property type="entry name" value="Tetraspanin"/>
    <property type="match status" value="1"/>
</dbReference>
<comment type="similarity">
    <text evidence="2 7">Belongs to the tetraspanin (TM4SF) family.</text>
</comment>
<keyword evidence="3 7" id="KW-0812">Transmembrane</keyword>
<dbReference type="GeneID" id="108625097"/>